<feature type="region of interest" description="Disordered" evidence="1">
    <location>
        <begin position="262"/>
        <end position="295"/>
    </location>
</feature>
<accession>A0A2Z6RU99</accession>
<evidence type="ECO:0000313" key="3">
    <source>
        <dbReference type="EMBL" id="GBC06061.1"/>
    </source>
</evidence>
<organism evidence="2 5">
    <name type="scientific">Rhizophagus clarus</name>
    <dbReference type="NCBI Taxonomy" id="94130"/>
    <lineage>
        <taxon>Eukaryota</taxon>
        <taxon>Fungi</taxon>
        <taxon>Fungi incertae sedis</taxon>
        <taxon>Mucoromycota</taxon>
        <taxon>Glomeromycotina</taxon>
        <taxon>Glomeromycetes</taxon>
        <taxon>Glomerales</taxon>
        <taxon>Glomeraceae</taxon>
        <taxon>Rhizophagus</taxon>
    </lineage>
</organism>
<dbReference type="EMBL" id="BLAL01000011">
    <property type="protein sequence ID" value="GES73878.1"/>
    <property type="molecule type" value="Genomic_DNA"/>
</dbReference>
<feature type="compositionally biased region" description="Polar residues" evidence="1">
    <location>
        <begin position="262"/>
        <end position="274"/>
    </location>
</feature>
<reference evidence="4" key="2">
    <citation type="submission" date="2019-10" db="EMBL/GenBank/DDBJ databases">
        <title>Conservation and host-specific expression of non-tandemly repeated heterogenous ribosome RNA gene in arbuscular mycorrhizal fungi.</title>
        <authorList>
            <person name="Maeda T."/>
            <person name="Kobayashi Y."/>
            <person name="Nakagawa T."/>
            <person name="Ezawa T."/>
            <person name="Yamaguchi K."/>
            <person name="Bino T."/>
            <person name="Nishimoto Y."/>
            <person name="Shigenobu S."/>
            <person name="Kawaguchi M."/>
        </authorList>
    </citation>
    <scope>NUCLEOTIDE SEQUENCE</scope>
    <source>
        <strain evidence="4">HR1</strain>
    </source>
</reference>
<gene>
    <name evidence="4" type="ORF">RCL2_000138500</name>
    <name evidence="3" type="ORF">RclHR1_00660015</name>
    <name evidence="2" type="ORF">RclHR1_25820001</name>
</gene>
<name>A0A2Z6RU99_9GLOM</name>
<sequence>MSNKLLFLQKNGFTFYHYIPVYNSFYLINCKKISQDFDSLNDYCEHGFFYERLNNSVSEVYYIMCRSIPHEAIVKILNNIEIHVSTLERKSLDMNQKFNIERELKRSVLPSELMKYHNFLEKEERTDYSGSVNSYNQSPDATLVITNPTPFVHHQNGVGNFTCDVNNNRQHQDNFPQNISDHHLHHQVPQQHTPEGIPANLIPENNGMDTVDYNNYGDHAIGSYNHHHQQIDSNISNYTRREEFPSSDEYISTNENYPQQQFHENNESTNTSRDCSYYLPPNDNNDVQTSHSQVDRNDIPREIRPTYENNEASYRVGVENYIYSPQQHNNNFPHHDYIDYIPSE</sequence>
<protein>
    <submittedName>
        <fullName evidence="2">Uncharacterized protein</fullName>
    </submittedName>
</protein>
<dbReference type="EMBL" id="BEXD01001760">
    <property type="protein sequence ID" value="GBB95636.1"/>
    <property type="molecule type" value="Genomic_DNA"/>
</dbReference>
<evidence type="ECO:0000313" key="4">
    <source>
        <dbReference type="EMBL" id="GES73878.1"/>
    </source>
</evidence>
<reference evidence="2 5" key="1">
    <citation type="submission" date="2017-11" db="EMBL/GenBank/DDBJ databases">
        <title>The genome of Rhizophagus clarus HR1 reveals common genetic basis of auxotrophy among arbuscular mycorrhizal fungi.</title>
        <authorList>
            <person name="Kobayashi Y."/>
        </authorList>
    </citation>
    <scope>NUCLEOTIDE SEQUENCE [LARGE SCALE GENOMIC DNA]</scope>
    <source>
        <strain evidence="2 5">HR1</strain>
    </source>
</reference>
<dbReference type="OrthoDB" id="2351462at2759"/>
<evidence type="ECO:0000256" key="1">
    <source>
        <dbReference type="SAM" id="MobiDB-lite"/>
    </source>
</evidence>
<keyword evidence="5" id="KW-1185">Reference proteome</keyword>
<evidence type="ECO:0000313" key="5">
    <source>
        <dbReference type="Proteomes" id="UP000247702"/>
    </source>
</evidence>
<dbReference type="AlphaFoldDB" id="A0A2Z6RU99"/>
<dbReference type="EMBL" id="BEXD01004048">
    <property type="protein sequence ID" value="GBC06061.1"/>
    <property type="molecule type" value="Genomic_DNA"/>
</dbReference>
<evidence type="ECO:0000313" key="2">
    <source>
        <dbReference type="EMBL" id="GBB95636.1"/>
    </source>
</evidence>
<dbReference type="Proteomes" id="UP000247702">
    <property type="component" value="Unassembled WGS sequence"/>
</dbReference>
<dbReference type="Proteomes" id="UP000615446">
    <property type="component" value="Unassembled WGS sequence"/>
</dbReference>
<comment type="caution">
    <text evidence="2">The sequence shown here is derived from an EMBL/GenBank/DDBJ whole genome shotgun (WGS) entry which is preliminary data.</text>
</comment>
<proteinExistence type="predicted"/>
<feature type="compositionally biased region" description="Polar residues" evidence="1">
    <location>
        <begin position="282"/>
        <end position="292"/>
    </location>
</feature>